<accession>A0A8T0DR77</accession>
<proteinExistence type="predicted"/>
<dbReference type="Proteomes" id="UP000699462">
    <property type="component" value="Unassembled WGS sequence"/>
</dbReference>
<feature type="region of interest" description="Disordered" evidence="1">
    <location>
        <begin position="306"/>
        <end position="346"/>
    </location>
</feature>
<dbReference type="GO" id="GO:0005814">
    <property type="term" value="C:centriole"/>
    <property type="evidence" value="ECO:0007669"/>
    <property type="project" value="TreeGrafter"/>
</dbReference>
<dbReference type="GO" id="GO:0061511">
    <property type="term" value="P:centriole elongation"/>
    <property type="evidence" value="ECO:0007669"/>
    <property type="project" value="TreeGrafter"/>
</dbReference>
<comment type="caution">
    <text evidence="3">The sequence shown here is derived from an EMBL/GenBank/DDBJ whole genome shotgun (WGS) entry which is preliminary data.</text>
</comment>
<feature type="region of interest" description="Disordered" evidence="1">
    <location>
        <begin position="263"/>
        <end position="291"/>
    </location>
</feature>
<feature type="compositionally biased region" description="Basic and acidic residues" evidence="1">
    <location>
        <begin position="266"/>
        <end position="290"/>
    </location>
</feature>
<dbReference type="AlphaFoldDB" id="A0A8T0DR77"/>
<feature type="domain" description="C2CD3 N-terminal C2" evidence="2">
    <location>
        <begin position="23"/>
        <end position="179"/>
    </location>
</feature>
<dbReference type="InterPro" id="IPR057537">
    <property type="entry name" value="C2_C2CD3_N"/>
</dbReference>
<sequence length="422" mass="47136">MFKLSCITSALLNNSPCLVQVYTTLPPGINSSATAYLNLNISLFRAAHRSFNARRSASSTRPPDDLSVRVRWWGEPVGGQCAIFNPRLAHKVGHKQITCTRARYKVTVPLERFSAYLKDMRALYLDVLDDNCERAIGRARIDRIDRLTPNHPIDTVLTVINDVGEKIGELSVSLSIEEVPSRFLIAFPQQCSKLTLHKTISSPFERVTGMAAGETGEHLPKTEKEPVQPRTMEERLTHDEHTKIPQQLFTVHGRSLNDLVTTDVGVDEKQMHRSPANKEDEEKHCVKSRAEQAVASYEHALDFDSTAPAETKQPHCKPPLPHSLRRSAELSNTESDHDVSQGSRAGCKKSADVELISEALERSRRLKEQLARVSTDLRSSLQDAENSSILGRSFESSVLEKCVSRFAIVSIFVDVSFFHSEA</sequence>
<dbReference type="PANTHER" id="PTHR21254">
    <property type="entry name" value="C2 DOMAIN-CONTAINING PROTEIN 3"/>
    <property type="match status" value="1"/>
</dbReference>
<evidence type="ECO:0000259" key="2">
    <source>
        <dbReference type="Pfam" id="PF25339"/>
    </source>
</evidence>
<name>A0A8T0DR77_9TREM</name>
<gene>
    <name evidence="3" type="ORF">P879_02753</name>
</gene>
<dbReference type="GO" id="GO:0071539">
    <property type="term" value="P:protein localization to centrosome"/>
    <property type="evidence" value="ECO:0007669"/>
    <property type="project" value="TreeGrafter"/>
</dbReference>
<evidence type="ECO:0000313" key="4">
    <source>
        <dbReference type="Proteomes" id="UP000699462"/>
    </source>
</evidence>
<dbReference type="Pfam" id="PF25339">
    <property type="entry name" value="C2_C2CD3_N"/>
    <property type="match status" value="1"/>
</dbReference>
<dbReference type="OrthoDB" id="79771at2759"/>
<protein>
    <recommendedName>
        <fullName evidence="2">C2CD3 N-terminal C2 domain-containing protein</fullName>
    </recommendedName>
</protein>
<organism evidence="3 4">
    <name type="scientific">Paragonimus westermani</name>
    <dbReference type="NCBI Taxonomy" id="34504"/>
    <lineage>
        <taxon>Eukaryota</taxon>
        <taxon>Metazoa</taxon>
        <taxon>Spiralia</taxon>
        <taxon>Lophotrochozoa</taxon>
        <taxon>Platyhelminthes</taxon>
        <taxon>Trematoda</taxon>
        <taxon>Digenea</taxon>
        <taxon>Plagiorchiida</taxon>
        <taxon>Troglotremata</taxon>
        <taxon>Troglotrematidae</taxon>
        <taxon>Paragonimus</taxon>
    </lineage>
</organism>
<keyword evidence="4" id="KW-1185">Reference proteome</keyword>
<dbReference type="PANTHER" id="PTHR21254:SF1">
    <property type="entry name" value="C2 DOMAIN-CONTAINING PROTEIN 3"/>
    <property type="match status" value="1"/>
</dbReference>
<reference evidence="3 4" key="1">
    <citation type="submission" date="2019-07" db="EMBL/GenBank/DDBJ databases">
        <title>Annotation for the trematode Paragonimus westermani.</title>
        <authorList>
            <person name="Choi Y.-J."/>
        </authorList>
    </citation>
    <scope>NUCLEOTIDE SEQUENCE [LARGE SCALE GENOMIC DNA]</scope>
    <source>
        <strain evidence="3">180907_Pwestermani</strain>
    </source>
</reference>
<dbReference type="GO" id="GO:0034451">
    <property type="term" value="C:centriolar satellite"/>
    <property type="evidence" value="ECO:0007669"/>
    <property type="project" value="TreeGrafter"/>
</dbReference>
<dbReference type="EMBL" id="JTDF01001277">
    <property type="protein sequence ID" value="KAF8570253.1"/>
    <property type="molecule type" value="Genomic_DNA"/>
</dbReference>
<evidence type="ECO:0000313" key="3">
    <source>
        <dbReference type="EMBL" id="KAF8570253.1"/>
    </source>
</evidence>
<evidence type="ECO:0000256" key="1">
    <source>
        <dbReference type="SAM" id="MobiDB-lite"/>
    </source>
</evidence>
<dbReference type="GO" id="GO:0060271">
    <property type="term" value="P:cilium assembly"/>
    <property type="evidence" value="ECO:0007669"/>
    <property type="project" value="TreeGrafter"/>
</dbReference>